<evidence type="ECO:0000313" key="2">
    <source>
        <dbReference type="Proteomes" id="UP001143856"/>
    </source>
</evidence>
<dbReference type="EMBL" id="JAPDGR010002999">
    <property type="protein sequence ID" value="KAJ2973202.1"/>
    <property type="molecule type" value="Genomic_DNA"/>
</dbReference>
<keyword evidence="2" id="KW-1185">Reference proteome</keyword>
<accession>A0ACC1N2R6</accession>
<reference evidence="1" key="1">
    <citation type="submission" date="2022-10" db="EMBL/GenBank/DDBJ databases">
        <title>Genome Sequence of Xylaria curta.</title>
        <authorList>
            <person name="Buettner E."/>
        </authorList>
    </citation>
    <scope>NUCLEOTIDE SEQUENCE</scope>
    <source>
        <strain evidence="1">Babe10</strain>
    </source>
</reference>
<name>A0ACC1N2R6_9PEZI</name>
<comment type="caution">
    <text evidence="1">The sequence shown here is derived from an EMBL/GenBank/DDBJ whole genome shotgun (WGS) entry which is preliminary data.</text>
</comment>
<protein>
    <submittedName>
        <fullName evidence="1">Uncharacterized protein</fullName>
    </submittedName>
</protein>
<sequence length="303" mass="33793">MGNGRKSPGPSPDQVRQDTALYNLDMEAVEEAGVGKYFLTTIFPDPIQSDSIQRIERQPMAKHTIPSTARSEFKISSPIPDALYGYNRNTAFTQQFTQLISMKNDPMANARGMIYPFFVIEFKGATGNLWVATNQCVGGSVSCVNMIERLNEQLRKCKSDNIQAIDSAVFSIAMNATEARLFISWKHNKLDYYMQQVECFALQRPDDYIELRKYVRNIIDWGAGGRLKGIQNSLDSLLENGRQRVSGVVKSRQPPSDGSETSGSKKRKISASHANSSRSSSVQEQDKGINAGDYITPQSQSRN</sequence>
<dbReference type="Proteomes" id="UP001143856">
    <property type="component" value="Unassembled WGS sequence"/>
</dbReference>
<organism evidence="1 2">
    <name type="scientific">Xylaria curta</name>
    <dbReference type="NCBI Taxonomy" id="42375"/>
    <lineage>
        <taxon>Eukaryota</taxon>
        <taxon>Fungi</taxon>
        <taxon>Dikarya</taxon>
        <taxon>Ascomycota</taxon>
        <taxon>Pezizomycotina</taxon>
        <taxon>Sordariomycetes</taxon>
        <taxon>Xylariomycetidae</taxon>
        <taxon>Xylariales</taxon>
        <taxon>Xylariaceae</taxon>
        <taxon>Xylaria</taxon>
    </lineage>
</organism>
<gene>
    <name evidence="1" type="ORF">NUW58_g8996</name>
</gene>
<evidence type="ECO:0000313" key="1">
    <source>
        <dbReference type="EMBL" id="KAJ2973202.1"/>
    </source>
</evidence>
<proteinExistence type="predicted"/>